<dbReference type="InterPro" id="IPR036770">
    <property type="entry name" value="Ankyrin_rpt-contain_sf"/>
</dbReference>
<protein>
    <submittedName>
        <fullName evidence="4">Ankyrin-3</fullName>
    </submittedName>
</protein>
<proteinExistence type="predicted"/>
<dbReference type="PROSITE" id="PS50088">
    <property type="entry name" value="ANK_REPEAT"/>
    <property type="match status" value="2"/>
</dbReference>
<evidence type="ECO:0000313" key="4">
    <source>
        <dbReference type="EMBL" id="GFS11749.1"/>
    </source>
</evidence>
<organism evidence="4 5">
    <name type="scientific">Elysia marginata</name>
    <dbReference type="NCBI Taxonomy" id="1093978"/>
    <lineage>
        <taxon>Eukaryota</taxon>
        <taxon>Metazoa</taxon>
        <taxon>Spiralia</taxon>
        <taxon>Lophotrochozoa</taxon>
        <taxon>Mollusca</taxon>
        <taxon>Gastropoda</taxon>
        <taxon>Heterobranchia</taxon>
        <taxon>Euthyneura</taxon>
        <taxon>Panpulmonata</taxon>
        <taxon>Sacoglossa</taxon>
        <taxon>Placobranchoidea</taxon>
        <taxon>Plakobranchidae</taxon>
        <taxon>Elysia</taxon>
    </lineage>
</organism>
<dbReference type="Pfam" id="PF12796">
    <property type="entry name" value="Ank_2"/>
    <property type="match status" value="1"/>
</dbReference>
<dbReference type="Proteomes" id="UP000762676">
    <property type="component" value="Unassembled WGS sequence"/>
</dbReference>
<dbReference type="AlphaFoldDB" id="A0AAV4IMY8"/>
<dbReference type="PANTHER" id="PTHR24173">
    <property type="entry name" value="ANKYRIN REPEAT CONTAINING"/>
    <property type="match status" value="1"/>
</dbReference>
<reference evidence="4 5" key="1">
    <citation type="journal article" date="2021" name="Elife">
        <title>Chloroplast acquisition without the gene transfer in kleptoplastic sea slugs, Plakobranchus ocellatus.</title>
        <authorList>
            <person name="Maeda T."/>
            <person name="Takahashi S."/>
            <person name="Yoshida T."/>
            <person name="Shimamura S."/>
            <person name="Takaki Y."/>
            <person name="Nagai Y."/>
            <person name="Toyoda A."/>
            <person name="Suzuki Y."/>
            <person name="Arimoto A."/>
            <person name="Ishii H."/>
            <person name="Satoh N."/>
            <person name="Nishiyama T."/>
            <person name="Hasebe M."/>
            <person name="Maruyama T."/>
            <person name="Minagawa J."/>
            <person name="Obokata J."/>
            <person name="Shigenobu S."/>
        </authorList>
    </citation>
    <scope>NUCLEOTIDE SEQUENCE [LARGE SCALE GENOMIC DNA]</scope>
</reference>
<comment type="caution">
    <text evidence="4">The sequence shown here is derived from an EMBL/GenBank/DDBJ whole genome shotgun (WGS) entry which is preliminary data.</text>
</comment>
<evidence type="ECO:0000256" key="2">
    <source>
        <dbReference type="ARBA" id="ARBA00023043"/>
    </source>
</evidence>
<evidence type="ECO:0000256" key="1">
    <source>
        <dbReference type="ARBA" id="ARBA00022737"/>
    </source>
</evidence>
<accession>A0AAV4IMY8</accession>
<dbReference type="EMBL" id="BMAT01009686">
    <property type="protein sequence ID" value="GFS11749.1"/>
    <property type="molecule type" value="Genomic_DNA"/>
</dbReference>
<dbReference type="SUPFAM" id="SSF48403">
    <property type="entry name" value="Ankyrin repeat"/>
    <property type="match status" value="1"/>
</dbReference>
<dbReference type="PANTHER" id="PTHR24173:SF74">
    <property type="entry name" value="ANKYRIN REPEAT DOMAIN-CONTAINING PROTEIN 16"/>
    <property type="match status" value="1"/>
</dbReference>
<gene>
    <name evidence="4" type="ORF">ElyMa_004841900</name>
</gene>
<keyword evidence="2 3" id="KW-0040">ANK repeat</keyword>
<keyword evidence="5" id="KW-1185">Reference proteome</keyword>
<name>A0AAV4IMY8_9GAST</name>
<dbReference type="SMART" id="SM00248">
    <property type="entry name" value="ANK"/>
    <property type="match status" value="4"/>
</dbReference>
<keyword evidence="1" id="KW-0677">Repeat</keyword>
<evidence type="ECO:0000256" key="3">
    <source>
        <dbReference type="PROSITE-ProRule" id="PRU00023"/>
    </source>
</evidence>
<dbReference type="PROSITE" id="PS50297">
    <property type="entry name" value="ANK_REP_REGION"/>
    <property type="match status" value="2"/>
</dbReference>
<feature type="repeat" description="ANK" evidence="3">
    <location>
        <begin position="67"/>
        <end position="99"/>
    </location>
</feature>
<feature type="repeat" description="ANK" evidence="3">
    <location>
        <begin position="132"/>
        <end position="164"/>
    </location>
</feature>
<sequence>MSILKIIARSVIFQRHHKHILRKQLPALIYFTADVVPSPSVAPIVSALISALSCRNTIEAVHIINDEGFSAMHLAALDGNIKAAKRLLKLGEDPKQQSLDGNTPLSLSIACCHSSFSEFILPLSNVNSKDEDGDTSLMFAAWRRDVSLVTRLLNAGAEVNAVSRHGSTALWNAVYRESPEVAFVLLKANADMTACCVGTRLFLDDGDTCAEGRTVKKIYPPTPRSLLWVAVNGIDGVHKKQKLLTIVGLLLENGYHFKHDQWIGNSEIQLGLRPVKSKDIPSGVLKDKNLQTVLQTLYKKPLFLRDICRNHVRSIHMRHCLNIPYKRWVSSLKLNKITSDFLKFNYVKI</sequence>
<evidence type="ECO:0000313" key="5">
    <source>
        <dbReference type="Proteomes" id="UP000762676"/>
    </source>
</evidence>
<dbReference type="Gene3D" id="1.25.40.20">
    <property type="entry name" value="Ankyrin repeat-containing domain"/>
    <property type="match status" value="1"/>
</dbReference>
<dbReference type="InterPro" id="IPR002110">
    <property type="entry name" value="Ankyrin_rpt"/>
</dbReference>